<evidence type="ECO:0000313" key="2">
    <source>
        <dbReference type="EMBL" id="QJA68930.1"/>
    </source>
</evidence>
<name>A0A6M3KVJ8_9ZZZZ</name>
<proteinExistence type="predicted"/>
<gene>
    <name evidence="2" type="ORF">MM415A05356_0005</name>
    <name evidence="3" type="ORF">MM415B02202_0020</name>
</gene>
<protein>
    <submittedName>
        <fullName evidence="3">Uncharacterized protein</fullName>
    </submittedName>
</protein>
<sequence>MLEKRKDRVLAEGEATGHAHVATSLDVEIFGMGEQREMVAPNGTEVQHEEHKTVSIPAGTHNIRRQQEIDPDTQEIQSLRD</sequence>
<evidence type="ECO:0000313" key="3">
    <source>
        <dbReference type="EMBL" id="QJA85581.1"/>
    </source>
</evidence>
<evidence type="ECO:0000256" key="1">
    <source>
        <dbReference type="SAM" id="MobiDB-lite"/>
    </source>
</evidence>
<dbReference type="EMBL" id="MT142583">
    <property type="protein sequence ID" value="QJA85581.1"/>
    <property type="molecule type" value="Genomic_DNA"/>
</dbReference>
<accession>A0A6M3KVJ8</accession>
<reference evidence="3" key="1">
    <citation type="submission" date="2020-03" db="EMBL/GenBank/DDBJ databases">
        <title>The deep terrestrial virosphere.</title>
        <authorList>
            <person name="Holmfeldt K."/>
            <person name="Nilsson E."/>
            <person name="Simone D."/>
            <person name="Lopez-Fernandez M."/>
            <person name="Wu X."/>
            <person name="de Brujin I."/>
            <person name="Lundin D."/>
            <person name="Andersson A."/>
            <person name="Bertilsson S."/>
            <person name="Dopson M."/>
        </authorList>
    </citation>
    <scope>NUCLEOTIDE SEQUENCE</scope>
    <source>
        <strain evidence="2">MM415A05356</strain>
        <strain evidence="3">MM415B02202</strain>
    </source>
</reference>
<feature type="region of interest" description="Disordered" evidence="1">
    <location>
        <begin position="62"/>
        <end position="81"/>
    </location>
</feature>
<dbReference type="EMBL" id="MT141662">
    <property type="protein sequence ID" value="QJA68930.1"/>
    <property type="molecule type" value="Genomic_DNA"/>
</dbReference>
<dbReference type="AlphaFoldDB" id="A0A6M3KVJ8"/>
<organism evidence="3">
    <name type="scientific">viral metagenome</name>
    <dbReference type="NCBI Taxonomy" id="1070528"/>
    <lineage>
        <taxon>unclassified sequences</taxon>
        <taxon>metagenomes</taxon>
        <taxon>organismal metagenomes</taxon>
    </lineage>
</organism>